<evidence type="ECO:0000256" key="3">
    <source>
        <dbReference type="ARBA" id="ARBA00022670"/>
    </source>
</evidence>
<feature type="compositionally biased region" description="Pro residues" evidence="9">
    <location>
        <begin position="154"/>
        <end position="171"/>
    </location>
</feature>
<dbReference type="Gene3D" id="3.40.140.10">
    <property type="entry name" value="Cytidine Deaminase, domain 2"/>
    <property type="match status" value="1"/>
</dbReference>
<dbReference type="GO" id="GO:0061578">
    <property type="term" value="F:K63-linked deubiquitinase activity"/>
    <property type="evidence" value="ECO:0007669"/>
    <property type="project" value="InterPro"/>
</dbReference>
<dbReference type="SUPFAM" id="SSF102712">
    <property type="entry name" value="JAB1/MPN domain"/>
    <property type="match status" value="1"/>
</dbReference>
<dbReference type="GO" id="GO:0016020">
    <property type="term" value="C:membrane"/>
    <property type="evidence" value="ECO:0007669"/>
    <property type="project" value="TreeGrafter"/>
</dbReference>
<evidence type="ECO:0000313" key="12">
    <source>
        <dbReference type="Proteomes" id="UP001445335"/>
    </source>
</evidence>
<dbReference type="PANTHER" id="PTHR12947">
    <property type="entry name" value="AMSH-LIKE PROTEASE"/>
    <property type="match status" value="1"/>
</dbReference>
<dbReference type="CDD" id="cd08066">
    <property type="entry name" value="MPN_AMSH_like"/>
    <property type="match status" value="1"/>
</dbReference>
<dbReference type="SUPFAM" id="SSF140856">
    <property type="entry name" value="USP8 N-terminal domain-like"/>
    <property type="match status" value="1"/>
</dbReference>
<dbReference type="PROSITE" id="PS50249">
    <property type="entry name" value="MPN"/>
    <property type="match status" value="1"/>
</dbReference>
<comment type="caution">
    <text evidence="11">The sequence shown here is derived from an EMBL/GenBank/DDBJ whole genome shotgun (WGS) entry which is preliminary data.</text>
</comment>
<gene>
    <name evidence="11" type="ORF">WJX81_008319</name>
</gene>
<dbReference type="InterPro" id="IPR044098">
    <property type="entry name" value="STAMBP/STALP-like_MPN"/>
</dbReference>
<evidence type="ECO:0000256" key="6">
    <source>
        <dbReference type="ARBA" id="ARBA00022801"/>
    </source>
</evidence>
<keyword evidence="3" id="KW-0645">Protease</keyword>
<evidence type="ECO:0000313" key="11">
    <source>
        <dbReference type="EMBL" id="KAK9825442.1"/>
    </source>
</evidence>
<name>A0AAW1QVB9_9CHLO</name>
<accession>A0AAW1QVB9</accession>
<keyword evidence="8" id="KW-0482">Metalloprotease</keyword>
<keyword evidence="12" id="KW-1185">Reference proteome</keyword>
<dbReference type="GO" id="GO:0046872">
    <property type="term" value="F:metal ion binding"/>
    <property type="evidence" value="ECO:0007669"/>
    <property type="project" value="UniProtKB-KW"/>
</dbReference>
<evidence type="ECO:0000256" key="8">
    <source>
        <dbReference type="ARBA" id="ARBA00023049"/>
    </source>
</evidence>
<organism evidence="11 12">
    <name type="scientific">Elliptochloris bilobata</name>
    <dbReference type="NCBI Taxonomy" id="381761"/>
    <lineage>
        <taxon>Eukaryota</taxon>
        <taxon>Viridiplantae</taxon>
        <taxon>Chlorophyta</taxon>
        <taxon>core chlorophytes</taxon>
        <taxon>Trebouxiophyceae</taxon>
        <taxon>Trebouxiophyceae incertae sedis</taxon>
        <taxon>Elliptochloris clade</taxon>
        <taxon>Elliptochloris</taxon>
    </lineage>
</organism>
<evidence type="ECO:0000256" key="7">
    <source>
        <dbReference type="ARBA" id="ARBA00022833"/>
    </source>
</evidence>
<evidence type="ECO:0000256" key="5">
    <source>
        <dbReference type="ARBA" id="ARBA00022786"/>
    </source>
</evidence>
<sequence>MPAVGSYRQHAPPDLLPAVPPRAVNHVISLDNYYRSADLVLRQASEYRAAGNEYQLYVMLMRFAGLVIETIPKHKDFPRALAGRKPALPARYRQLQKVLAEHYLPELEALKPRVIMGRLAEPPAAPRHAPGAVQLTTSNLPEISGDAWGAPAAPSAPPLPPGEAGYGPPPGRSEYGGAAVAAGDWDLLEGKAPQARALAAPPPAPPNAPPVDELLRRLKMSASSSLRLPVASEAARSRHALMPAAAPVRRAATMSTAVYPRFDASPSPPIDFGIQRVSAPPSASLMDSYPGQQPFAPSADALRALEQPSPQLGPALGPQEVEVLSLPAPEQPLQPGATCSHGSSAFADSNGEAALPALGADAPGGVARVKQGIGEVHVSVALMEEFLQYAASNTRRNIESCGILGGTLNVENGVFSITTLIIPKQQGTSDTVEALAEEETFEVQDSRSLYPLGWIHTHPSQSCFLSSVDVHTHCGYQTQMEEAIAIVMAPRDSGKRCGLFRLSTPGGLKLVQKCAQRGFHAHPPTETGQPLYELCGHVFLNPQLIHDVVDLR</sequence>
<dbReference type="GO" id="GO:0005768">
    <property type="term" value="C:endosome"/>
    <property type="evidence" value="ECO:0007669"/>
    <property type="project" value="TreeGrafter"/>
</dbReference>
<dbReference type="AlphaFoldDB" id="A0AAW1QVB9"/>
<dbReference type="GO" id="GO:0140492">
    <property type="term" value="F:metal-dependent deubiquitinase activity"/>
    <property type="evidence" value="ECO:0007669"/>
    <property type="project" value="InterPro"/>
</dbReference>
<dbReference type="Proteomes" id="UP001445335">
    <property type="component" value="Unassembled WGS sequence"/>
</dbReference>
<evidence type="ECO:0000259" key="10">
    <source>
        <dbReference type="PROSITE" id="PS50249"/>
    </source>
</evidence>
<evidence type="ECO:0000256" key="1">
    <source>
        <dbReference type="ARBA" id="ARBA00001947"/>
    </source>
</evidence>
<evidence type="ECO:0000256" key="2">
    <source>
        <dbReference type="ARBA" id="ARBA00010981"/>
    </source>
</evidence>
<dbReference type="SMART" id="SM00232">
    <property type="entry name" value="JAB_MPN"/>
    <property type="match status" value="1"/>
</dbReference>
<evidence type="ECO:0000256" key="9">
    <source>
        <dbReference type="SAM" id="MobiDB-lite"/>
    </source>
</evidence>
<evidence type="ECO:0000256" key="4">
    <source>
        <dbReference type="ARBA" id="ARBA00022723"/>
    </source>
</evidence>
<dbReference type="Pfam" id="PF01398">
    <property type="entry name" value="JAB"/>
    <property type="match status" value="1"/>
</dbReference>
<dbReference type="Gene3D" id="1.20.58.80">
    <property type="entry name" value="Phosphotransferase system, lactose/cellobiose-type IIA subunit"/>
    <property type="match status" value="1"/>
</dbReference>
<proteinExistence type="inferred from homology"/>
<dbReference type="InterPro" id="IPR000555">
    <property type="entry name" value="JAMM/MPN+_dom"/>
</dbReference>
<protein>
    <recommendedName>
        <fullName evidence="10">MPN domain-containing protein</fullName>
    </recommendedName>
</protein>
<keyword evidence="4" id="KW-0479">Metal-binding</keyword>
<feature type="region of interest" description="Disordered" evidence="9">
    <location>
        <begin position="143"/>
        <end position="177"/>
    </location>
</feature>
<dbReference type="EMBL" id="JALJOU010000074">
    <property type="protein sequence ID" value="KAK9825442.1"/>
    <property type="molecule type" value="Genomic_DNA"/>
</dbReference>
<dbReference type="Pfam" id="PF08969">
    <property type="entry name" value="USP8_dimer"/>
    <property type="match status" value="1"/>
</dbReference>
<comment type="similarity">
    <text evidence="2">Belongs to the peptidase M67C family.</text>
</comment>
<dbReference type="InterPro" id="IPR037518">
    <property type="entry name" value="MPN"/>
</dbReference>
<dbReference type="InterPro" id="IPR015063">
    <property type="entry name" value="USP8_dimer"/>
</dbReference>
<keyword evidence="7" id="KW-0862">Zinc</keyword>
<keyword evidence="5" id="KW-0833">Ubl conjugation pathway</keyword>
<dbReference type="PANTHER" id="PTHR12947:SF13">
    <property type="entry name" value="FI19924P1"/>
    <property type="match status" value="1"/>
</dbReference>
<reference evidence="11 12" key="1">
    <citation type="journal article" date="2024" name="Nat. Commun.">
        <title>Phylogenomics reveals the evolutionary origins of lichenization in chlorophyte algae.</title>
        <authorList>
            <person name="Puginier C."/>
            <person name="Libourel C."/>
            <person name="Otte J."/>
            <person name="Skaloud P."/>
            <person name="Haon M."/>
            <person name="Grisel S."/>
            <person name="Petersen M."/>
            <person name="Berrin J.G."/>
            <person name="Delaux P.M."/>
            <person name="Dal Grande F."/>
            <person name="Keller J."/>
        </authorList>
    </citation>
    <scope>NUCLEOTIDE SEQUENCE [LARGE SCALE GENOMIC DNA]</scope>
    <source>
        <strain evidence="11 12">SAG 245.80</strain>
    </source>
</reference>
<feature type="domain" description="MPN" evidence="10">
    <location>
        <begin position="376"/>
        <end position="508"/>
    </location>
</feature>
<dbReference type="GO" id="GO:0070536">
    <property type="term" value="P:protein K63-linked deubiquitination"/>
    <property type="evidence" value="ECO:0007669"/>
    <property type="project" value="InterPro"/>
</dbReference>
<dbReference type="GO" id="GO:0006508">
    <property type="term" value="P:proteolysis"/>
    <property type="evidence" value="ECO:0007669"/>
    <property type="project" value="UniProtKB-KW"/>
</dbReference>
<comment type="cofactor">
    <cofactor evidence="1">
        <name>Zn(2+)</name>
        <dbReference type="ChEBI" id="CHEBI:29105"/>
    </cofactor>
</comment>
<keyword evidence="6" id="KW-0378">Hydrolase</keyword>